<dbReference type="RefSeq" id="WP_123211859.1">
    <property type="nucleotide sequence ID" value="NZ_RJVO01000004.1"/>
</dbReference>
<accession>A0A3N0VA78</accession>
<evidence type="ECO:0000313" key="1">
    <source>
        <dbReference type="EMBL" id="ROH89562.1"/>
    </source>
</evidence>
<name>A0A3N0VA78_9GAMM</name>
<proteinExistence type="predicted"/>
<reference evidence="1 2" key="1">
    <citation type="submission" date="2018-10" db="EMBL/GenBank/DDBJ databases">
        <authorList>
            <person name="Chen W.-M."/>
        </authorList>
    </citation>
    <scope>NUCLEOTIDE SEQUENCE [LARGE SCALE GENOMIC DNA]</scope>
    <source>
        <strain evidence="1 2">THS-13</strain>
    </source>
</reference>
<comment type="caution">
    <text evidence="1">The sequence shown here is derived from an EMBL/GenBank/DDBJ whole genome shotgun (WGS) entry which is preliminary data.</text>
</comment>
<sequence length="303" mass="31514">MAEGSFNNWVSGIAALLGLVSTGAASYGAWQAELAKQKAGDAQLAAETAGRAFAELQYRDKQQFELYGKIEGLLKEASDGSLVLAATYVALVGDPRAKAVWCAAVLNYAHIRETALTPAERNAVLYAKECLSDAAEQRAEPVAVAAAKMVAGTAPLVAAPMVAATTTATATATAARWPDKKIVAQGKALGYDIDVFACESGGAASRTRAEQLAARLALQSSQTGKIAHADLGRVRLRWLSLAQEAGGGYPAGRNQVQADDDRSEERIAEALALLGEEATGQSFTAGRSASGTDFYLSVFACAP</sequence>
<dbReference type="InParanoid" id="A0A3N0VA78"/>
<keyword evidence="2" id="KW-1185">Reference proteome</keyword>
<dbReference type="EMBL" id="RJVO01000004">
    <property type="protein sequence ID" value="ROH89562.1"/>
    <property type="molecule type" value="Genomic_DNA"/>
</dbReference>
<dbReference type="AlphaFoldDB" id="A0A3N0VA78"/>
<gene>
    <name evidence="1" type="ORF">ED208_10560</name>
</gene>
<organism evidence="1 2">
    <name type="scientific">Stagnimonas aquatica</name>
    <dbReference type="NCBI Taxonomy" id="2689987"/>
    <lineage>
        <taxon>Bacteria</taxon>
        <taxon>Pseudomonadati</taxon>
        <taxon>Pseudomonadota</taxon>
        <taxon>Gammaproteobacteria</taxon>
        <taxon>Nevskiales</taxon>
        <taxon>Nevskiaceae</taxon>
        <taxon>Stagnimonas</taxon>
    </lineage>
</organism>
<dbReference type="Proteomes" id="UP000282106">
    <property type="component" value="Unassembled WGS sequence"/>
</dbReference>
<evidence type="ECO:0000313" key="2">
    <source>
        <dbReference type="Proteomes" id="UP000282106"/>
    </source>
</evidence>
<protein>
    <submittedName>
        <fullName evidence="1">Uncharacterized protein</fullName>
    </submittedName>
</protein>